<dbReference type="AlphaFoldDB" id="A0A507QGF7"/>
<dbReference type="OrthoDB" id="3350591at2759"/>
<keyword evidence="3" id="KW-1185">Reference proteome</keyword>
<evidence type="ECO:0000313" key="2">
    <source>
        <dbReference type="EMBL" id="TQB67616.1"/>
    </source>
</evidence>
<dbReference type="Proteomes" id="UP000319663">
    <property type="component" value="Unassembled WGS sequence"/>
</dbReference>
<dbReference type="EMBL" id="VIFY01000347">
    <property type="protein sequence ID" value="TQB67616.1"/>
    <property type="molecule type" value="Genomic_DNA"/>
</dbReference>
<gene>
    <name evidence="2" type="ORF">MPDQ_005115</name>
</gene>
<feature type="compositionally biased region" description="Acidic residues" evidence="1">
    <location>
        <begin position="374"/>
        <end position="383"/>
    </location>
</feature>
<feature type="region of interest" description="Disordered" evidence="1">
    <location>
        <begin position="404"/>
        <end position="438"/>
    </location>
</feature>
<protein>
    <submittedName>
        <fullName evidence="2">Uncharacterized protein</fullName>
    </submittedName>
</protein>
<feature type="region of interest" description="Disordered" evidence="1">
    <location>
        <begin position="371"/>
        <end position="392"/>
    </location>
</feature>
<dbReference type="InterPro" id="IPR053204">
    <property type="entry name" value="Oxopyrrolidines_Biosynth-assoc"/>
</dbReference>
<feature type="region of interest" description="Disordered" evidence="1">
    <location>
        <begin position="1"/>
        <end position="55"/>
    </location>
</feature>
<evidence type="ECO:0000256" key="1">
    <source>
        <dbReference type="SAM" id="MobiDB-lite"/>
    </source>
</evidence>
<dbReference type="InterPro" id="IPR022085">
    <property type="entry name" value="OpdG"/>
</dbReference>
<feature type="compositionally biased region" description="Basic and acidic residues" evidence="1">
    <location>
        <begin position="1"/>
        <end position="17"/>
    </location>
</feature>
<comment type="caution">
    <text evidence="2">The sequence shown here is derived from an EMBL/GenBank/DDBJ whole genome shotgun (WGS) entry which is preliminary data.</text>
</comment>
<evidence type="ECO:0000313" key="3">
    <source>
        <dbReference type="Proteomes" id="UP000319663"/>
    </source>
</evidence>
<organism evidence="2 3">
    <name type="scientific">Monascus purpureus</name>
    <name type="common">Red mold</name>
    <name type="synonym">Monascus anka</name>
    <dbReference type="NCBI Taxonomy" id="5098"/>
    <lineage>
        <taxon>Eukaryota</taxon>
        <taxon>Fungi</taxon>
        <taxon>Dikarya</taxon>
        <taxon>Ascomycota</taxon>
        <taxon>Pezizomycotina</taxon>
        <taxon>Eurotiomycetes</taxon>
        <taxon>Eurotiomycetidae</taxon>
        <taxon>Eurotiales</taxon>
        <taxon>Aspergillaceae</taxon>
        <taxon>Monascus</taxon>
    </lineage>
</organism>
<dbReference type="Pfam" id="PF12311">
    <property type="entry name" value="DUF3632"/>
    <property type="match status" value="1"/>
</dbReference>
<sequence>MEKGSKAMMEETSDSVKTEIYFPETEEDNQNPSKTEKEDDGGDSSKTEVSPCETEEKGLAKKVSWILSKKEDPTMAPLPDIELGKIWRQLAWERKNKLFQAYGMDTLDPNFDWNGLREFILNVSEYFHTYVDRVKVIEIDVHDLWDELMLLAKVTPAHLPEQDKIVDIVLFAREQGLIHRWRHGMLEEAITSEGTILWTDLPFLVQDLKKTWFISQTDLDQVLRHNLAAFTARLCAKDICGNELAFCALWLLRKALETPRRVSRPYYRLRTSLVEMLPACVVWFQFCGYKLLNLALDNLTFSTSIYFTKDDVKFTAPAKLAVKSGVEGRGFSLTRWVFWRERFGELCRCEDGEVAIMAKYGFDAMIRAEKQMEEESDGEDEYPDPMNDTNIGIVSDDFLDQVMRTMQELTMDKDPDDGDDDDDDEAADPGASLDNGID</sequence>
<name>A0A507QGF7_MONPU</name>
<proteinExistence type="predicted"/>
<feature type="compositionally biased region" description="Acidic residues" evidence="1">
    <location>
        <begin position="414"/>
        <end position="427"/>
    </location>
</feature>
<accession>A0A507QGF7</accession>
<reference evidence="2 3" key="1">
    <citation type="submission" date="2019-06" db="EMBL/GenBank/DDBJ databases">
        <title>Wine fermentation using esterase from Monascus purpureus.</title>
        <authorList>
            <person name="Geng C."/>
            <person name="Zhang Y."/>
        </authorList>
    </citation>
    <scope>NUCLEOTIDE SEQUENCE [LARGE SCALE GENOMIC DNA]</scope>
    <source>
        <strain evidence="2">HQ1</strain>
    </source>
</reference>
<dbReference type="PANTHER" id="PTHR38797">
    <property type="entry name" value="NUCLEAR PORE COMPLEX PROTEIN NUP85-RELATED"/>
    <property type="match status" value="1"/>
</dbReference>